<dbReference type="AlphaFoldDB" id="A0AAD5IYP0"/>
<accession>A0AAD5IYP0</accession>
<comment type="similarity">
    <text evidence="1 2">Belongs to the glycosyl hydrolase 1 family.</text>
</comment>
<keyword evidence="4" id="KW-1185">Reference proteome</keyword>
<dbReference type="GO" id="GO:0008422">
    <property type="term" value="F:beta-glucosidase activity"/>
    <property type="evidence" value="ECO:0007669"/>
    <property type="project" value="TreeGrafter"/>
</dbReference>
<dbReference type="SUPFAM" id="SSF51445">
    <property type="entry name" value="(Trans)glycosidases"/>
    <property type="match status" value="1"/>
</dbReference>
<dbReference type="PANTHER" id="PTHR10353">
    <property type="entry name" value="GLYCOSYL HYDROLASE"/>
    <property type="match status" value="1"/>
</dbReference>
<dbReference type="GO" id="GO:0005975">
    <property type="term" value="P:carbohydrate metabolic process"/>
    <property type="evidence" value="ECO:0007669"/>
    <property type="project" value="InterPro"/>
</dbReference>
<dbReference type="Gene3D" id="3.20.20.80">
    <property type="entry name" value="Glycosidases"/>
    <property type="match status" value="1"/>
</dbReference>
<organism evidence="3 4">
    <name type="scientific">Acer negundo</name>
    <name type="common">Box elder</name>
    <dbReference type="NCBI Taxonomy" id="4023"/>
    <lineage>
        <taxon>Eukaryota</taxon>
        <taxon>Viridiplantae</taxon>
        <taxon>Streptophyta</taxon>
        <taxon>Embryophyta</taxon>
        <taxon>Tracheophyta</taxon>
        <taxon>Spermatophyta</taxon>
        <taxon>Magnoliopsida</taxon>
        <taxon>eudicotyledons</taxon>
        <taxon>Gunneridae</taxon>
        <taxon>Pentapetalae</taxon>
        <taxon>rosids</taxon>
        <taxon>malvids</taxon>
        <taxon>Sapindales</taxon>
        <taxon>Sapindaceae</taxon>
        <taxon>Hippocastanoideae</taxon>
        <taxon>Acereae</taxon>
        <taxon>Acer</taxon>
    </lineage>
</organism>
<evidence type="ECO:0000313" key="3">
    <source>
        <dbReference type="EMBL" id="KAI9181140.1"/>
    </source>
</evidence>
<sequence length="185" mass="20657">MEEEVEDIVPCTSLVVDSLLRVRTVGAIWGLCAGPHKARKRGLTGIAQASHVAKAVTKYSFQCVSMHLDFFCWCLISQLSLESVGKSISSVCYICTCISHCRAANPLVFGDYPITKKKNVGSRLPIFSNRESKLVKGSFDFLGIVHYFTIYIKDNSGSLKQKLRDFNADMAKTCMFFTCHWSQPN</sequence>
<evidence type="ECO:0000256" key="1">
    <source>
        <dbReference type="ARBA" id="ARBA00010838"/>
    </source>
</evidence>
<comment type="caution">
    <text evidence="3">The sequence shown here is derived from an EMBL/GenBank/DDBJ whole genome shotgun (WGS) entry which is preliminary data.</text>
</comment>
<evidence type="ECO:0000313" key="4">
    <source>
        <dbReference type="Proteomes" id="UP001064489"/>
    </source>
</evidence>
<dbReference type="InterPro" id="IPR001360">
    <property type="entry name" value="Glyco_hydro_1"/>
</dbReference>
<dbReference type="PANTHER" id="PTHR10353:SF29">
    <property type="entry name" value="BETA-GLUCOSIDASE 11"/>
    <property type="match status" value="1"/>
</dbReference>
<proteinExistence type="inferred from homology"/>
<reference evidence="3" key="1">
    <citation type="journal article" date="2022" name="Plant J.">
        <title>Strategies of tolerance reflected in two North American maple genomes.</title>
        <authorList>
            <person name="McEvoy S.L."/>
            <person name="Sezen U.U."/>
            <person name="Trouern-Trend A."/>
            <person name="McMahon S.M."/>
            <person name="Schaberg P.G."/>
            <person name="Yang J."/>
            <person name="Wegrzyn J.L."/>
            <person name="Swenson N.G."/>
        </authorList>
    </citation>
    <scope>NUCLEOTIDE SEQUENCE</scope>
    <source>
        <strain evidence="3">91603</strain>
    </source>
</reference>
<dbReference type="Pfam" id="PF00232">
    <property type="entry name" value="Glyco_hydro_1"/>
    <property type="match status" value="1"/>
</dbReference>
<name>A0AAD5IYP0_ACENE</name>
<evidence type="ECO:0000256" key="2">
    <source>
        <dbReference type="RuleBase" id="RU003690"/>
    </source>
</evidence>
<dbReference type="EMBL" id="JAJSOW010000101">
    <property type="protein sequence ID" value="KAI9181140.1"/>
    <property type="molecule type" value="Genomic_DNA"/>
</dbReference>
<gene>
    <name evidence="3" type="ORF">LWI28_011876</name>
</gene>
<protein>
    <submittedName>
        <fullName evidence="3">Uncharacterized protein</fullName>
    </submittedName>
</protein>
<dbReference type="Proteomes" id="UP001064489">
    <property type="component" value="Chromosome 4"/>
</dbReference>
<dbReference type="InterPro" id="IPR017853">
    <property type="entry name" value="GH"/>
</dbReference>
<reference evidence="3" key="2">
    <citation type="submission" date="2023-02" db="EMBL/GenBank/DDBJ databases">
        <authorList>
            <person name="Swenson N.G."/>
            <person name="Wegrzyn J.L."/>
            <person name="Mcevoy S.L."/>
        </authorList>
    </citation>
    <scope>NUCLEOTIDE SEQUENCE</scope>
    <source>
        <strain evidence="3">91603</strain>
        <tissue evidence="3">Leaf</tissue>
    </source>
</reference>